<gene>
    <name evidence="1" type="ORF">PAHAL_8G120900</name>
</gene>
<reference evidence="1" key="1">
    <citation type="submission" date="2018-04" db="EMBL/GenBank/DDBJ databases">
        <title>WGS assembly of Panicum hallii.</title>
        <authorList>
            <person name="Lovell J."/>
            <person name="Jenkins J."/>
            <person name="Lowry D."/>
            <person name="Mamidi S."/>
            <person name="Sreedasyam A."/>
            <person name="Weng X."/>
            <person name="Barry K."/>
            <person name="Bonette J."/>
            <person name="Campitelli B."/>
            <person name="Daum C."/>
            <person name="Gordon S."/>
            <person name="Gould B."/>
            <person name="Lipzen A."/>
            <person name="Macqueen A."/>
            <person name="Palacio-Mejia J."/>
            <person name="Plott C."/>
            <person name="Shakirov E."/>
            <person name="Shu S."/>
            <person name="Yoshinaga Y."/>
            <person name="Zane M."/>
            <person name="Rokhsar D."/>
            <person name="Grimwood J."/>
            <person name="Schmutz J."/>
            <person name="Juenger T."/>
        </authorList>
    </citation>
    <scope>NUCLEOTIDE SEQUENCE [LARGE SCALE GENOMIC DNA]</scope>
    <source>
        <strain evidence="1">FIL2</strain>
    </source>
</reference>
<proteinExistence type="predicted"/>
<name>A0A2T8I8Q4_9POAL</name>
<dbReference type="Gramene" id="PVH34034">
    <property type="protein sequence ID" value="PVH34034"/>
    <property type="gene ID" value="PAHAL_8G120900"/>
</dbReference>
<accession>A0A2T8I8Q4</accession>
<sequence>MTTVTVPCPRLLSDELGNPPTNRCNPIPETRNSCKPFSVANAITHNQRKSQNHFEFQSRATVATINSKNLDTRLRILRLRLGFLKTKLAKFLDDVYKNPPDPGRASSPILYLFDSEEVHEGGGINISYPARGRP</sequence>
<dbReference type="EMBL" id="CM008053">
    <property type="protein sequence ID" value="PVH34034.1"/>
    <property type="molecule type" value="Genomic_DNA"/>
</dbReference>
<evidence type="ECO:0000313" key="1">
    <source>
        <dbReference type="EMBL" id="PVH34034.1"/>
    </source>
</evidence>
<dbReference type="AlphaFoldDB" id="A0A2T8I8Q4"/>
<dbReference type="Proteomes" id="UP000243499">
    <property type="component" value="Chromosome 8"/>
</dbReference>
<organism evidence="1">
    <name type="scientific">Panicum hallii</name>
    <dbReference type="NCBI Taxonomy" id="206008"/>
    <lineage>
        <taxon>Eukaryota</taxon>
        <taxon>Viridiplantae</taxon>
        <taxon>Streptophyta</taxon>
        <taxon>Embryophyta</taxon>
        <taxon>Tracheophyta</taxon>
        <taxon>Spermatophyta</taxon>
        <taxon>Magnoliopsida</taxon>
        <taxon>Liliopsida</taxon>
        <taxon>Poales</taxon>
        <taxon>Poaceae</taxon>
        <taxon>PACMAD clade</taxon>
        <taxon>Panicoideae</taxon>
        <taxon>Panicodae</taxon>
        <taxon>Paniceae</taxon>
        <taxon>Panicinae</taxon>
        <taxon>Panicum</taxon>
        <taxon>Panicum sect. Panicum</taxon>
    </lineage>
</organism>
<protein>
    <submittedName>
        <fullName evidence="1">Uncharacterized protein</fullName>
    </submittedName>
</protein>